<dbReference type="SUPFAM" id="SSF52025">
    <property type="entry name" value="PA domain"/>
    <property type="match status" value="1"/>
</dbReference>
<feature type="domain" description="C5a peptidase/Subtilisin-like protease SBT2-like Fn3-like" evidence="13">
    <location>
        <begin position="667"/>
        <end position="776"/>
    </location>
</feature>
<feature type="compositionally biased region" description="Gly residues" evidence="9">
    <location>
        <begin position="947"/>
        <end position="957"/>
    </location>
</feature>
<dbReference type="PRINTS" id="PR00723">
    <property type="entry name" value="SUBTILISIN"/>
</dbReference>
<evidence type="ECO:0000256" key="9">
    <source>
        <dbReference type="SAM" id="MobiDB-lite"/>
    </source>
</evidence>
<dbReference type="GO" id="GO:0006508">
    <property type="term" value="P:proteolysis"/>
    <property type="evidence" value="ECO:0007669"/>
    <property type="project" value="UniProtKB-KW"/>
</dbReference>
<evidence type="ECO:0000256" key="6">
    <source>
        <dbReference type="ARBA" id="ARBA00022825"/>
    </source>
</evidence>
<dbReference type="InterPro" id="IPR036852">
    <property type="entry name" value="Peptidase_S8/S53_dom_sf"/>
</dbReference>
<evidence type="ECO:0000256" key="3">
    <source>
        <dbReference type="ARBA" id="ARBA00022670"/>
    </source>
</evidence>
<feature type="active site" description="Charge relay system" evidence="7 8">
    <location>
        <position position="274"/>
    </location>
</feature>
<dbReference type="Gene3D" id="3.40.50.200">
    <property type="entry name" value="Peptidase S8/S53 domain"/>
    <property type="match status" value="2"/>
</dbReference>
<evidence type="ECO:0000256" key="2">
    <source>
        <dbReference type="ARBA" id="ARBA00022512"/>
    </source>
</evidence>
<evidence type="ECO:0000256" key="8">
    <source>
        <dbReference type="PROSITE-ProRule" id="PRU01240"/>
    </source>
</evidence>
<dbReference type="InterPro" id="IPR015500">
    <property type="entry name" value="Peptidase_S8_subtilisin-rel"/>
</dbReference>
<dbReference type="InterPro" id="IPR000209">
    <property type="entry name" value="Peptidase_S8/S53_dom"/>
</dbReference>
<evidence type="ECO:0000256" key="1">
    <source>
        <dbReference type="ARBA" id="ARBA00011073"/>
    </source>
</evidence>
<feature type="region of interest" description="Disordered" evidence="9">
    <location>
        <begin position="888"/>
        <end position="959"/>
    </location>
</feature>
<dbReference type="EMBL" id="SRRM01000020">
    <property type="protein sequence ID" value="TKY85513.1"/>
    <property type="molecule type" value="Genomic_DNA"/>
</dbReference>
<dbReference type="PANTHER" id="PTHR43806">
    <property type="entry name" value="PEPTIDASE S8"/>
    <property type="match status" value="1"/>
</dbReference>
<dbReference type="InterPro" id="IPR022398">
    <property type="entry name" value="Peptidase_S8_His-AS"/>
</dbReference>
<feature type="compositionally biased region" description="Pro residues" evidence="9">
    <location>
        <begin position="899"/>
        <end position="931"/>
    </location>
</feature>
<dbReference type="AlphaFoldDB" id="A0A4U7KN23"/>
<evidence type="ECO:0000259" key="11">
    <source>
        <dbReference type="Pfam" id="PF00082"/>
    </source>
</evidence>
<evidence type="ECO:0000313" key="15">
    <source>
        <dbReference type="Proteomes" id="UP000306050"/>
    </source>
</evidence>
<dbReference type="GO" id="GO:0016020">
    <property type="term" value="C:membrane"/>
    <property type="evidence" value="ECO:0007669"/>
    <property type="project" value="InterPro"/>
</dbReference>
<dbReference type="GO" id="GO:0005615">
    <property type="term" value="C:extracellular space"/>
    <property type="evidence" value="ECO:0007669"/>
    <property type="project" value="TreeGrafter"/>
</dbReference>
<dbReference type="RefSeq" id="XP_029737498.1">
    <property type="nucleotide sequence ID" value="XM_029886267.1"/>
</dbReference>
<keyword evidence="6 8" id="KW-0720">Serine protease</keyword>
<proteinExistence type="inferred from homology"/>
<dbReference type="GO" id="GO:0004252">
    <property type="term" value="F:serine-type endopeptidase activity"/>
    <property type="evidence" value="ECO:0007669"/>
    <property type="project" value="UniProtKB-UniRule"/>
</dbReference>
<feature type="active site" description="Charge relay system" evidence="7 8">
    <location>
        <position position="593"/>
    </location>
</feature>
<evidence type="ECO:0000256" key="5">
    <source>
        <dbReference type="ARBA" id="ARBA00022801"/>
    </source>
</evidence>
<evidence type="ECO:0008006" key="16">
    <source>
        <dbReference type="Google" id="ProtNLM"/>
    </source>
</evidence>
<evidence type="ECO:0000256" key="10">
    <source>
        <dbReference type="SAM" id="SignalP"/>
    </source>
</evidence>
<dbReference type="Proteomes" id="UP000306050">
    <property type="component" value="Chromosome SGRAM_7"/>
</dbReference>
<evidence type="ECO:0000259" key="12">
    <source>
        <dbReference type="Pfam" id="PF02225"/>
    </source>
</evidence>
<evidence type="ECO:0000259" key="13">
    <source>
        <dbReference type="Pfam" id="PF06280"/>
    </source>
</evidence>
<feature type="signal peptide" evidence="10">
    <location>
        <begin position="1"/>
        <end position="24"/>
    </location>
</feature>
<dbReference type="InterPro" id="IPR050131">
    <property type="entry name" value="Peptidase_S8_subtilisin-like"/>
</dbReference>
<comment type="similarity">
    <text evidence="1 8">Belongs to the peptidase S8 family.</text>
</comment>
<name>A0A4U7KN23_9BASI</name>
<dbReference type="PANTHER" id="PTHR43806:SF66">
    <property type="entry name" value="SERIN ENDOPEPTIDASE"/>
    <property type="match status" value="1"/>
</dbReference>
<comment type="caution">
    <text evidence="14">The sequence shown here is derived from an EMBL/GenBank/DDBJ whole genome shotgun (WGS) entry which is preliminary data.</text>
</comment>
<keyword evidence="3 8" id="KW-0645">Protease</keyword>
<dbReference type="Pfam" id="PF06280">
    <property type="entry name" value="fn3_5"/>
    <property type="match status" value="1"/>
</dbReference>
<keyword evidence="2" id="KW-0134">Cell wall</keyword>
<evidence type="ECO:0000256" key="4">
    <source>
        <dbReference type="ARBA" id="ARBA00022729"/>
    </source>
</evidence>
<feature type="active site" description="Charge relay system" evidence="7 8">
    <location>
        <position position="219"/>
    </location>
</feature>
<sequence>MKFLSLAAAAASAGLLLLSSAVQAVDPDVAVGPKSYQGPPAPADTQPTIKHSRAKVSQLQKANYLPRGYIVELESSSSKSGKRDNPHAEVHAHLAKRAGAYQTRFEYNDPKTFVGMSVQLNSEDDYHSLASAPGVKAIYRTTLHSVPAFEPVTVSPEFVQAATGKNAAPDSAGSKRRRDEPKNAGQGYKDSFAPHVMTGVDKLHEKGYVGTGQVVGIIDTGTDYTHPALGGKPGNKPCFGPGCLVIGGYGFVDDNFNGTNTPVASGNPFDCQGHGTHVAGTVAANDTRYGFTGVAPGAKIRSYRVFGCTGSTPDDIIIAALQKAFFDGCDVLSLSLGGAGGWSEAPSSAVAGRIASLGTPLSIANANDGSYGMAYASSPATGEHVTAVGAVDNTVLTGFSADVVPNNLSEKNVTLLQGAPFTFASGQSKVLEVYATSSSLTITDDACSPLPDSTPDLSNKLVLVGRGTCLFADKFANVAAKGGKYVLIYNSLASITYVSTTISGQQAASLTRDDGLFLKQQINNGVKVALDFTNTKLDSIPNTQTGGLMSSFSTYGPTYENRLDTPTTSAPGGNILSTYPLKKGGYAILSGTSMATPFISGSIALFQSARGKTAPETINSIFSGTATPLKNSTSGGGLLESVAKQGTGLVDINKALYEQIVLSPTTIELNDTTHFNGTQTITVQNLGSKTQAYTLSHIPVGTVQSQEDNSIFFQLGPVPLSAQYASVHFSEPVIVVPPKGVAKFVVSITPPEGVNTGKLPFYSGFVHLEPQSSDYSAINIAYGGYKADTSKTQILDNTSELFGVGLPVLVSADGQTFIQSDKTSYSLSNVGAWPQFVYRLNYGTPYLQIDIVNATTDFEPTYNADGSLNAKASPVGAVGHKRFVRQRRQANGTKNIMPVPGPGTPPKPQPGPGTPKPQPGPGAPKPQPGPGGPAHGTDPNPKPKPGSGPGAGPGGAGATFSDVKTVGMLGNGFWNGRNSATGALEDYSYNVQQIRPDLTLPQNGTTTLTPGTYKVLLRAQRVLTPGTLESDYESYLSYAFTVTQ</sequence>
<dbReference type="GeneID" id="40728570"/>
<keyword evidence="5 8" id="KW-0378">Hydrolase</keyword>
<dbReference type="InterPro" id="IPR046450">
    <property type="entry name" value="PA_dom_sf"/>
</dbReference>
<keyword evidence="15" id="KW-1185">Reference proteome</keyword>
<dbReference type="KEGG" id="sgra:EX895_005675"/>
<dbReference type="InterPro" id="IPR023828">
    <property type="entry name" value="Peptidase_S8_Ser-AS"/>
</dbReference>
<dbReference type="Gene3D" id="2.60.40.1710">
    <property type="entry name" value="Subtilisin-like superfamily"/>
    <property type="match status" value="1"/>
</dbReference>
<dbReference type="Pfam" id="PF02225">
    <property type="entry name" value="PA"/>
    <property type="match status" value="1"/>
</dbReference>
<accession>A0A4U7KN23</accession>
<keyword evidence="4 10" id="KW-0732">Signal</keyword>
<feature type="region of interest" description="Disordered" evidence="9">
    <location>
        <begin position="160"/>
        <end position="191"/>
    </location>
</feature>
<reference evidence="14 15" key="1">
    <citation type="submission" date="2019-05" db="EMBL/GenBank/DDBJ databases">
        <title>Sporisorium graminicola CBS 10092 draft sequencing and annotation.</title>
        <authorList>
            <person name="Solano-Gonzalez S."/>
            <person name="Caddick M.X."/>
            <person name="Darby A."/>
        </authorList>
    </citation>
    <scope>NUCLEOTIDE SEQUENCE [LARGE SCALE GENOMIC DNA]</scope>
    <source>
        <strain evidence="14 15">CBS 10092</strain>
    </source>
</reference>
<dbReference type="InterPro" id="IPR010435">
    <property type="entry name" value="C5a/SBT2-like_Fn3"/>
</dbReference>
<gene>
    <name evidence="14" type="ORF">EX895_005675</name>
</gene>
<keyword evidence="2" id="KW-0964">Secreted</keyword>
<feature type="domain" description="PA" evidence="12">
    <location>
        <begin position="443"/>
        <end position="494"/>
    </location>
</feature>
<dbReference type="CDD" id="cd02124">
    <property type="entry name" value="PA_PoS1_like"/>
    <property type="match status" value="1"/>
</dbReference>
<organism evidence="14 15">
    <name type="scientific">Sporisorium graminicola</name>
    <dbReference type="NCBI Taxonomy" id="280036"/>
    <lineage>
        <taxon>Eukaryota</taxon>
        <taxon>Fungi</taxon>
        <taxon>Dikarya</taxon>
        <taxon>Basidiomycota</taxon>
        <taxon>Ustilaginomycotina</taxon>
        <taxon>Ustilaginomycetes</taxon>
        <taxon>Ustilaginales</taxon>
        <taxon>Ustilaginaceae</taxon>
        <taxon>Sporisorium</taxon>
    </lineage>
</organism>
<dbReference type="OrthoDB" id="206201at2759"/>
<dbReference type="PROSITE" id="PS00138">
    <property type="entry name" value="SUBTILASE_SER"/>
    <property type="match status" value="1"/>
</dbReference>
<dbReference type="CDD" id="cd07489">
    <property type="entry name" value="Peptidases_S8_5"/>
    <property type="match status" value="1"/>
</dbReference>
<dbReference type="PROSITE" id="PS00137">
    <property type="entry name" value="SUBTILASE_HIS"/>
    <property type="match status" value="1"/>
</dbReference>
<feature type="chain" id="PRO_5020848037" description="Peptidase S8/S53 domain-containing protein" evidence="10">
    <location>
        <begin position="25"/>
        <end position="1044"/>
    </location>
</feature>
<dbReference type="PROSITE" id="PS51892">
    <property type="entry name" value="SUBTILASE"/>
    <property type="match status" value="1"/>
</dbReference>
<dbReference type="Gene3D" id="3.50.30.30">
    <property type="match status" value="1"/>
</dbReference>
<protein>
    <recommendedName>
        <fullName evidence="16">Peptidase S8/S53 domain-containing protein</fullName>
    </recommendedName>
</protein>
<evidence type="ECO:0000313" key="14">
    <source>
        <dbReference type="EMBL" id="TKY85513.1"/>
    </source>
</evidence>
<feature type="domain" description="Peptidase S8/S53" evidence="11">
    <location>
        <begin position="210"/>
        <end position="630"/>
    </location>
</feature>
<evidence type="ECO:0000256" key="7">
    <source>
        <dbReference type="PIRSR" id="PIRSR615500-1"/>
    </source>
</evidence>
<dbReference type="InterPro" id="IPR034187">
    <property type="entry name" value="Peptidases_S8_5"/>
</dbReference>
<dbReference type="SUPFAM" id="SSF52743">
    <property type="entry name" value="Subtilisin-like"/>
    <property type="match status" value="1"/>
</dbReference>
<dbReference type="InterPro" id="IPR003137">
    <property type="entry name" value="PA_domain"/>
</dbReference>
<dbReference type="Pfam" id="PF00082">
    <property type="entry name" value="Peptidase_S8"/>
    <property type="match status" value="1"/>
</dbReference>